<accession>A0A497EUX9</accession>
<sequence>KYALDVLYGESADLILMHAFDGSANYAVNAAKRGYFFSIPTSVWFSQQKQKLVKRLPLENLLVETDAPVLSPVKNARNEPANLHYAIRKIAEIKRVSLEKVAEVTYENAKNLFRLPI</sequence>
<evidence type="ECO:0000256" key="1">
    <source>
        <dbReference type="ARBA" id="ARBA00009275"/>
    </source>
</evidence>
<dbReference type="InterPro" id="IPR001130">
    <property type="entry name" value="TatD-like"/>
</dbReference>
<evidence type="ECO:0000256" key="2">
    <source>
        <dbReference type="ARBA" id="ARBA00022723"/>
    </source>
</evidence>
<dbReference type="InterPro" id="IPR018228">
    <property type="entry name" value="DNase_TatD-rel_CS"/>
</dbReference>
<dbReference type="GO" id="GO:0046872">
    <property type="term" value="F:metal ion binding"/>
    <property type="evidence" value="ECO:0007669"/>
    <property type="project" value="UniProtKB-KW"/>
</dbReference>
<comment type="similarity">
    <text evidence="1">Belongs to the metallo-dependent hydrolases superfamily. TatD-type hydrolase family.</text>
</comment>
<keyword evidence="2" id="KW-0479">Metal-binding</keyword>
<dbReference type="Proteomes" id="UP000272051">
    <property type="component" value="Unassembled WGS sequence"/>
</dbReference>
<name>A0A497EUX9_9CREN</name>
<dbReference type="Gene3D" id="3.20.20.140">
    <property type="entry name" value="Metal-dependent hydrolases"/>
    <property type="match status" value="1"/>
</dbReference>
<evidence type="ECO:0000256" key="3">
    <source>
        <dbReference type="ARBA" id="ARBA00022801"/>
    </source>
</evidence>
<dbReference type="EMBL" id="QMQX01000135">
    <property type="protein sequence ID" value="RLE51055.1"/>
    <property type="molecule type" value="Genomic_DNA"/>
</dbReference>
<dbReference type="PROSITE" id="PS01091">
    <property type="entry name" value="TATD_3"/>
    <property type="match status" value="1"/>
</dbReference>
<reference evidence="4 5" key="1">
    <citation type="submission" date="2018-06" db="EMBL/GenBank/DDBJ databases">
        <title>Extensive metabolic versatility and redundancy in microbially diverse, dynamic hydrothermal sediments.</title>
        <authorList>
            <person name="Dombrowski N."/>
            <person name="Teske A."/>
            <person name="Baker B.J."/>
        </authorList>
    </citation>
    <scope>NUCLEOTIDE SEQUENCE [LARGE SCALE GENOMIC DNA]</scope>
    <source>
        <strain evidence="4">B34_G17</strain>
    </source>
</reference>
<dbReference type="AlphaFoldDB" id="A0A497EUX9"/>
<proteinExistence type="inferred from homology"/>
<feature type="non-terminal residue" evidence="4">
    <location>
        <position position="1"/>
    </location>
</feature>
<dbReference type="Pfam" id="PF01026">
    <property type="entry name" value="TatD_DNase"/>
    <property type="match status" value="1"/>
</dbReference>
<evidence type="ECO:0000313" key="4">
    <source>
        <dbReference type="EMBL" id="RLE51055.1"/>
    </source>
</evidence>
<keyword evidence="3" id="KW-0378">Hydrolase</keyword>
<dbReference type="SUPFAM" id="SSF51556">
    <property type="entry name" value="Metallo-dependent hydrolases"/>
    <property type="match status" value="1"/>
</dbReference>
<dbReference type="InterPro" id="IPR032466">
    <property type="entry name" value="Metal_Hydrolase"/>
</dbReference>
<protein>
    <submittedName>
        <fullName evidence="4">Uncharacterized protein</fullName>
    </submittedName>
</protein>
<dbReference type="GO" id="GO:0016788">
    <property type="term" value="F:hydrolase activity, acting on ester bonds"/>
    <property type="evidence" value="ECO:0007669"/>
    <property type="project" value="InterPro"/>
</dbReference>
<dbReference type="PANTHER" id="PTHR46317">
    <property type="entry name" value="HYDROLASE OF PHP SUPERFAMILY-RELATED PROTEIN"/>
    <property type="match status" value="1"/>
</dbReference>
<organism evidence="4 5">
    <name type="scientific">Thermoproteota archaeon</name>
    <dbReference type="NCBI Taxonomy" id="2056631"/>
    <lineage>
        <taxon>Archaea</taxon>
        <taxon>Thermoproteota</taxon>
    </lineage>
</organism>
<dbReference type="PANTHER" id="PTHR46317:SF1">
    <property type="entry name" value="HYDROLASE, TATD FAMILY"/>
    <property type="match status" value="1"/>
</dbReference>
<evidence type="ECO:0000313" key="5">
    <source>
        <dbReference type="Proteomes" id="UP000272051"/>
    </source>
</evidence>
<gene>
    <name evidence="4" type="ORF">DRJ33_06580</name>
</gene>
<comment type="caution">
    <text evidence="4">The sequence shown here is derived from an EMBL/GenBank/DDBJ whole genome shotgun (WGS) entry which is preliminary data.</text>
</comment>